<dbReference type="Gene3D" id="1.20.1250.20">
    <property type="entry name" value="MFS general substrate transporter like domains"/>
    <property type="match status" value="1"/>
</dbReference>
<keyword evidence="3" id="KW-1003">Cell membrane</keyword>
<keyword evidence="7" id="KW-1015">Disulfide bond</keyword>
<protein>
    <recommendedName>
        <fullName evidence="8">Solute carrier organic anion transporter family member</fullName>
    </recommendedName>
</protein>
<evidence type="ECO:0000256" key="2">
    <source>
        <dbReference type="ARBA" id="ARBA00009657"/>
    </source>
</evidence>
<dbReference type="InterPro" id="IPR036058">
    <property type="entry name" value="Kazal_dom_sf"/>
</dbReference>
<dbReference type="GO" id="GO:0015347">
    <property type="term" value="F:sodium-independent organic anion transmembrane transporter activity"/>
    <property type="evidence" value="ECO:0007669"/>
    <property type="project" value="TreeGrafter"/>
</dbReference>
<dbReference type="InterPro" id="IPR036259">
    <property type="entry name" value="MFS_trans_sf"/>
</dbReference>
<proteinExistence type="inferred from homology"/>
<dbReference type="Proteomes" id="UP000095281">
    <property type="component" value="Unplaced"/>
</dbReference>
<dbReference type="GO" id="GO:0043252">
    <property type="term" value="P:sodium-independent organic anion transport"/>
    <property type="evidence" value="ECO:0007669"/>
    <property type="project" value="TreeGrafter"/>
</dbReference>
<comment type="similarity">
    <text evidence="2 8">Belongs to the organo anion transporter (TC 2.A.60) family.</text>
</comment>
<feature type="transmembrane region" description="Helical" evidence="8">
    <location>
        <begin position="706"/>
        <end position="730"/>
    </location>
</feature>
<evidence type="ECO:0000256" key="6">
    <source>
        <dbReference type="ARBA" id="ARBA00023136"/>
    </source>
</evidence>
<dbReference type="Pfam" id="PF03137">
    <property type="entry name" value="OATP"/>
    <property type="match status" value="1"/>
</dbReference>
<dbReference type="PANTHER" id="PTHR11388">
    <property type="entry name" value="ORGANIC ANION TRANSPORTER"/>
    <property type="match status" value="1"/>
</dbReference>
<evidence type="ECO:0000256" key="5">
    <source>
        <dbReference type="ARBA" id="ARBA00022989"/>
    </source>
</evidence>
<dbReference type="NCBIfam" id="TIGR00805">
    <property type="entry name" value="oat"/>
    <property type="match status" value="1"/>
</dbReference>
<evidence type="ECO:0000256" key="3">
    <source>
        <dbReference type="ARBA" id="ARBA00022475"/>
    </source>
</evidence>
<sequence>MSNKKHNFINNEKSTTEQKESFGEKLQNGEIISDNSNTKNYQQQPGPSNHSFDDGNIKHSNQLKTSPSFKSVYDEDIDDIDVPLRCGVGSCTPDWLQKLHTAKWLLFFLGICAFNQSFVINAIFPVDLSTLEKRFHMTSTQTGIISSWYDFAVLLAVFPVCHWGNIGHKGRWIGIGSLIMGFGSFISAMPHFVSSPWPIDNLNSSDYGQCTNRIDLNEHCESRRRGLLDAWYMNPYFLIFLLGQTFHGFGATPLFSLGTAYLDENVSQKSSPVYLAIHSMLTSIGPIFGLFIGGRLLQVYEDFDRVDLSTVPMKNSRDPRWVGAWWVGFLCCAIASGFISIPIMLFARELPEAKKHRAKDVNQVHANSQMDTNDQILKEKKNFSQLMKGCLNILRNPTFVAVMAIGNFEAIILNGFSAFMPKILETILSTTPTIGSYLSSVVIFAAAGGVMIGGMVVRQMNLQVGGMLKMILICHLVALLLITCLLVQCPSREFVGITLGYDRQKPKPGVTPSLISQCNSQCHCTSKWNPVCDKSTGLTYFSACYAGCEYKEEIPSVGTVWRNCHCIADQINRPLLTTTTTSLLLNKNISFTNLTINPFLDGSPSMSSGFCTKDCGWSLYLFLVLLFFSVVASFAAGIPNQQIMLRVIPFHQRTLGIAVNWTFHRLLGFIPGGILFGFMIDTTCQKWQQSDCGTRQSCLVHDQYRLAWTIMAVAVVCKLMAVLATIIGYVTYRPNDLDRQNISFFNLIYFFIFNFSAMSVQTTDSRGPLSLVVNDDRPKQVSLHTTALSTDSTASALQ</sequence>
<feature type="transmembrane region" description="Helical" evidence="8">
    <location>
        <begin position="172"/>
        <end position="193"/>
    </location>
</feature>
<evidence type="ECO:0000313" key="12">
    <source>
        <dbReference type="WBParaSite" id="MhA1_Contig874.frz3.fgene2"/>
    </source>
</evidence>
<feature type="region of interest" description="Disordered" evidence="9">
    <location>
        <begin position="1"/>
        <end position="63"/>
    </location>
</feature>
<evidence type="ECO:0000256" key="9">
    <source>
        <dbReference type="SAM" id="MobiDB-lite"/>
    </source>
</evidence>
<feature type="transmembrane region" description="Helical" evidence="8">
    <location>
        <begin position="104"/>
        <end position="124"/>
    </location>
</feature>
<dbReference type="SUPFAM" id="SSF100895">
    <property type="entry name" value="Kazal-type serine protease inhibitors"/>
    <property type="match status" value="1"/>
</dbReference>
<accession>A0A1I8C1G8</accession>
<keyword evidence="11" id="KW-1185">Reference proteome</keyword>
<keyword evidence="5 8" id="KW-1133">Transmembrane helix</keyword>
<dbReference type="SUPFAM" id="SSF103473">
    <property type="entry name" value="MFS general substrate transporter"/>
    <property type="match status" value="2"/>
</dbReference>
<feature type="transmembrane region" description="Helical" evidence="8">
    <location>
        <begin position="144"/>
        <end position="165"/>
    </location>
</feature>
<dbReference type="GO" id="GO:0016323">
    <property type="term" value="C:basolateral plasma membrane"/>
    <property type="evidence" value="ECO:0007669"/>
    <property type="project" value="TreeGrafter"/>
</dbReference>
<feature type="transmembrane region" description="Helical" evidence="8">
    <location>
        <begin position="323"/>
        <end position="347"/>
    </location>
</feature>
<feature type="transmembrane region" description="Helical" evidence="8">
    <location>
        <begin position="617"/>
        <end position="638"/>
    </location>
</feature>
<feature type="transmembrane region" description="Helical" evidence="8">
    <location>
        <begin position="236"/>
        <end position="261"/>
    </location>
</feature>
<evidence type="ECO:0000256" key="7">
    <source>
        <dbReference type="ARBA" id="ARBA00023157"/>
    </source>
</evidence>
<feature type="transmembrane region" description="Helical" evidence="8">
    <location>
        <begin position="273"/>
        <end position="293"/>
    </location>
</feature>
<keyword evidence="4 8" id="KW-0812">Transmembrane</keyword>
<feature type="compositionally biased region" description="Polar residues" evidence="9">
    <location>
        <begin position="33"/>
        <end position="50"/>
    </location>
</feature>
<feature type="transmembrane region" description="Helical" evidence="8">
    <location>
        <begin position="437"/>
        <end position="458"/>
    </location>
</feature>
<name>A0A1I8C1G8_MELHA</name>
<dbReference type="PROSITE" id="PS51465">
    <property type="entry name" value="KAZAL_2"/>
    <property type="match status" value="1"/>
</dbReference>
<dbReference type="PANTHER" id="PTHR11388:SF100">
    <property type="entry name" value="SOLUTE CARRIER ORGANIC ANION TRANSPORTER FAMILY MEMBER 4A1"/>
    <property type="match status" value="1"/>
</dbReference>
<comment type="subcellular location">
    <subcellularLocation>
        <location evidence="1 8">Cell membrane</location>
        <topology evidence="1 8">Multi-pass membrane protein</topology>
    </subcellularLocation>
</comment>
<feature type="transmembrane region" description="Helical" evidence="8">
    <location>
        <begin position="742"/>
        <end position="760"/>
    </location>
</feature>
<organism evidence="11 12">
    <name type="scientific">Meloidogyne hapla</name>
    <name type="common">Root-knot nematode worm</name>
    <dbReference type="NCBI Taxonomy" id="6305"/>
    <lineage>
        <taxon>Eukaryota</taxon>
        <taxon>Metazoa</taxon>
        <taxon>Ecdysozoa</taxon>
        <taxon>Nematoda</taxon>
        <taxon>Chromadorea</taxon>
        <taxon>Rhabditida</taxon>
        <taxon>Tylenchina</taxon>
        <taxon>Tylenchomorpha</taxon>
        <taxon>Tylenchoidea</taxon>
        <taxon>Meloidogynidae</taxon>
        <taxon>Meloidogyninae</taxon>
        <taxon>Meloidogyne</taxon>
    </lineage>
</organism>
<dbReference type="InterPro" id="IPR002350">
    <property type="entry name" value="Kazal_dom"/>
</dbReference>
<feature type="transmembrane region" description="Helical" evidence="8">
    <location>
        <begin position="397"/>
        <end position="417"/>
    </location>
</feature>
<evidence type="ECO:0000256" key="8">
    <source>
        <dbReference type="RuleBase" id="RU362056"/>
    </source>
</evidence>
<evidence type="ECO:0000313" key="11">
    <source>
        <dbReference type="Proteomes" id="UP000095281"/>
    </source>
</evidence>
<dbReference type="WBParaSite" id="MhA1_Contig874.frz3.fgene2">
    <property type="protein sequence ID" value="MhA1_Contig874.frz3.fgene2"/>
    <property type="gene ID" value="MhA1_Contig874.frz3.fgene2"/>
</dbReference>
<reference evidence="12" key="1">
    <citation type="submission" date="2016-11" db="UniProtKB">
        <authorList>
            <consortium name="WormBaseParasite"/>
        </authorList>
    </citation>
    <scope>IDENTIFICATION</scope>
</reference>
<comment type="caution">
    <text evidence="8">Lacks conserved residue(s) required for the propagation of feature annotation.</text>
</comment>
<evidence type="ECO:0000259" key="10">
    <source>
        <dbReference type="PROSITE" id="PS51465"/>
    </source>
</evidence>
<evidence type="ECO:0000256" key="4">
    <source>
        <dbReference type="ARBA" id="ARBA00022692"/>
    </source>
</evidence>
<feature type="domain" description="Kazal-like" evidence="10">
    <location>
        <begin position="512"/>
        <end position="568"/>
    </location>
</feature>
<feature type="transmembrane region" description="Helical" evidence="8">
    <location>
        <begin position="470"/>
        <end position="488"/>
    </location>
</feature>
<keyword evidence="8" id="KW-0813">Transport</keyword>
<keyword evidence="6 8" id="KW-0472">Membrane</keyword>
<feature type="transmembrane region" description="Helical" evidence="8">
    <location>
        <begin position="658"/>
        <end position="680"/>
    </location>
</feature>
<keyword evidence="8" id="KW-0406">Ion transport</keyword>
<dbReference type="InterPro" id="IPR004156">
    <property type="entry name" value="OATP"/>
</dbReference>
<dbReference type="GO" id="GO:0006811">
    <property type="term" value="P:monoatomic ion transport"/>
    <property type="evidence" value="ECO:0007669"/>
    <property type="project" value="UniProtKB-KW"/>
</dbReference>
<dbReference type="AlphaFoldDB" id="A0A1I8C1G8"/>
<evidence type="ECO:0000256" key="1">
    <source>
        <dbReference type="ARBA" id="ARBA00004651"/>
    </source>
</evidence>
<dbReference type="OMA" id="NCACPAV"/>
<feature type="compositionally biased region" description="Basic and acidic residues" evidence="9">
    <location>
        <begin position="14"/>
        <end position="23"/>
    </location>
</feature>